<name>A0AA88N3D2_CHASR</name>
<reference evidence="6" key="1">
    <citation type="submission" date="2023-07" db="EMBL/GenBank/DDBJ databases">
        <title>Chromosome-level Genome Assembly of Striped Snakehead (Channa striata).</title>
        <authorList>
            <person name="Liu H."/>
        </authorList>
    </citation>
    <scope>NUCLEOTIDE SEQUENCE</scope>
    <source>
        <strain evidence="6">Gz</strain>
        <tissue evidence="6">Muscle</tissue>
    </source>
</reference>
<dbReference type="CDD" id="cd22833">
    <property type="entry name" value="Gal_Rha_Lectin_CSL1-2_RBL_SML_rpt1"/>
    <property type="match status" value="1"/>
</dbReference>
<protein>
    <recommendedName>
        <fullName evidence="5">SUEL-type lectin domain-containing protein</fullName>
    </recommendedName>
</protein>
<dbReference type="InterPro" id="IPR000922">
    <property type="entry name" value="Lectin_gal-bd_dom"/>
</dbReference>
<comment type="caution">
    <text evidence="6">The sequence shown here is derived from an EMBL/GenBank/DDBJ whole genome shotgun (WGS) entry which is preliminary data.</text>
</comment>
<dbReference type="PANTHER" id="PTHR46780">
    <property type="entry name" value="PROTEIN EVA-1"/>
    <property type="match status" value="1"/>
</dbReference>
<dbReference type="Pfam" id="PF02140">
    <property type="entry name" value="SUEL_Lectin"/>
    <property type="match status" value="2"/>
</dbReference>
<dbReference type="AlphaFoldDB" id="A0AA88N3D2"/>
<evidence type="ECO:0000313" key="7">
    <source>
        <dbReference type="Proteomes" id="UP001187415"/>
    </source>
</evidence>
<proteinExistence type="predicted"/>
<dbReference type="InterPro" id="IPR043159">
    <property type="entry name" value="Lectin_gal-bd_sf"/>
</dbReference>
<organism evidence="6 7">
    <name type="scientific">Channa striata</name>
    <name type="common">Snakehead murrel</name>
    <name type="synonym">Ophicephalus striatus</name>
    <dbReference type="NCBI Taxonomy" id="64152"/>
    <lineage>
        <taxon>Eukaryota</taxon>
        <taxon>Metazoa</taxon>
        <taxon>Chordata</taxon>
        <taxon>Craniata</taxon>
        <taxon>Vertebrata</taxon>
        <taxon>Euteleostomi</taxon>
        <taxon>Actinopterygii</taxon>
        <taxon>Neopterygii</taxon>
        <taxon>Teleostei</taxon>
        <taxon>Neoteleostei</taxon>
        <taxon>Acanthomorphata</taxon>
        <taxon>Anabantaria</taxon>
        <taxon>Anabantiformes</taxon>
        <taxon>Channoidei</taxon>
        <taxon>Channidae</taxon>
        <taxon>Channa</taxon>
    </lineage>
</organism>
<accession>A0AA88N3D2</accession>
<dbReference type="EMBL" id="JAUPFM010000005">
    <property type="protein sequence ID" value="KAK2850835.1"/>
    <property type="molecule type" value="Genomic_DNA"/>
</dbReference>
<dbReference type="GO" id="GO:0030246">
    <property type="term" value="F:carbohydrate binding"/>
    <property type="evidence" value="ECO:0007669"/>
    <property type="project" value="UniProtKB-KW"/>
</dbReference>
<evidence type="ECO:0000256" key="4">
    <source>
        <dbReference type="SAM" id="MobiDB-lite"/>
    </source>
</evidence>
<evidence type="ECO:0000256" key="1">
    <source>
        <dbReference type="ARBA" id="ARBA00022546"/>
    </source>
</evidence>
<dbReference type="PROSITE" id="PS50228">
    <property type="entry name" value="SUEL_LECTIN"/>
    <property type="match status" value="2"/>
</dbReference>
<dbReference type="Gene3D" id="2.60.120.740">
    <property type="match status" value="2"/>
</dbReference>
<keyword evidence="2" id="KW-0430">Lectin</keyword>
<dbReference type="FunFam" id="2.60.120.740:FF:000003">
    <property type="entry name" value="Protein eva-1 homolog C"/>
    <property type="match status" value="2"/>
</dbReference>
<gene>
    <name evidence="6" type="ORF">Q5P01_007111</name>
</gene>
<feature type="region of interest" description="Disordered" evidence="4">
    <location>
        <begin position="69"/>
        <end position="100"/>
    </location>
</feature>
<feature type="domain" description="SUEL-type lectin" evidence="5">
    <location>
        <begin position="116"/>
        <end position="199"/>
    </location>
</feature>
<feature type="domain" description="SUEL-type lectin" evidence="5">
    <location>
        <begin position="206"/>
        <end position="295"/>
    </location>
</feature>
<keyword evidence="1" id="KW-0348">Hemagglutinin</keyword>
<sequence length="360" mass="39323">MSVAPPGGGQGSPDWSMAEVPHMQQVNLLIKASNTFILSITTFSVTYRNWTPAPGHEDSAYMSLDPASRDQNQSYAYPQRRKPNDCSTVEQVSPPTPASLSTERAITCDDLDNVQQLSCDSGVISVQAALYGRADNKTCSEGWSPQQLSNTHCAQQGATSVLKERCEGRRACQINTNVLRTSDPCFGIYKYLDTTYTCVAARHSVTCEGSVLNLKCDQGKVLHVYSANYGRNDQTTCSYQRPAGQVQNVQCSRASDLVAQSCNGKNSCAIRASNAVFGDPCGGTYKYLEVAHICFSPLNMTGLIRTFTEGANITYPCQATVSNSTMFLCKEPCKKVDDILINTTNVKAQLSVVYENWNEE</sequence>
<evidence type="ECO:0000259" key="5">
    <source>
        <dbReference type="PROSITE" id="PS50228"/>
    </source>
</evidence>
<evidence type="ECO:0000313" key="6">
    <source>
        <dbReference type="EMBL" id="KAK2850835.1"/>
    </source>
</evidence>
<evidence type="ECO:0000256" key="3">
    <source>
        <dbReference type="ARBA" id="ARBA00022737"/>
    </source>
</evidence>
<feature type="compositionally biased region" description="Polar residues" evidence="4">
    <location>
        <begin position="85"/>
        <end position="100"/>
    </location>
</feature>
<dbReference type="Proteomes" id="UP001187415">
    <property type="component" value="Unassembled WGS sequence"/>
</dbReference>
<keyword evidence="3" id="KW-0677">Repeat</keyword>
<keyword evidence="7" id="KW-1185">Reference proteome</keyword>
<evidence type="ECO:0000256" key="2">
    <source>
        <dbReference type="ARBA" id="ARBA00022734"/>
    </source>
</evidence>
<dbReference type="CDD" id="cd22835">
    <property type="entry name" value="Gal_Rha_Lectin_SML_rpt2"/>
    <property type="match status" value="1"/>
</dbReference>